<dbReference type="InParanoid" id="J4HWX4"/>
<accession>J4HWX4</accession>
<dbReference type="OrthoDB" id="2793621at2759"/>
<feature type="region of interest" description="Disordered" evidence="1">
    <location>
        <begin position="281"/>
        <end position="331"/>
    </location>
</feature>
<feature type="region of interest" description="Disordered" evidence="1">
    <location>
        <begin position="129"/>
        <end position="182"/>
    </location>
</feature>
<dbReference type="Proteomes" id="UP000006352">
    <property type="component" value="Unassembled WGS sequence"/>
</dbReference>
<protein>
    <submittedName>
        <fullName evidence="2">Uncharacterized protein</fullName>
    </submittedName>
</protein>
<name>J4HWX4_9APHY</name>
<dbReference type="EMBL" id="HE797096">
    <property type="protein sequence ID" value="CCM02967.1"/>
    <property type="molecule type" value="Genomic_DNA"/>
</dbReference>
<keyword evidence="3" id="KW-1185">Reference proteome</keyword>
<sequence length="331" mass="35955">MPAMAHRRRFEGSLDMVAARPELFVDLVSSPSSTDNAWSMVDSPVLGRRTNGSRLREVTNQRVDISRKIISAAPVAPLNIKKMRRRAMLKGVHLVLPASPMPPTTPGPSTSLTFTAEWDSTQRGFLFTPLGDEPSSARSVQATISPVPDDIEEESRYGDSEPEVPLADDPHPNSPMSCSSTSSVFSHSSSLFIHNRKQSTTSTAPSSICDDDAKLTLSSSTSLRSQTSHSAQSEADCVAVVLEPVELDYCLEGIDEDVLADPWQAFDSLCWESVEEPLRPVRARPVPRRVRGPRPRPDVPVDTASKILSPAEVSPSPPSALSPIPTRVPKD</sequence>
<evidence type="ECO:0000313" key="3">
    <source>
        <dbReference type="Proteomes" id="UP000006352"/>
    </source>
</evidence>
<reference evidence="2 3" key="1">
    <citation type="journal article" date="2012" name="Appl. Environ. Microbiol.">
        <title>Short-read sequencing for genomic analysis of the brown rot fungus Fibroporia radiculosa.</title>
        <authorList>
            <person name="Tang J.D."/>
            <person name="Perkins A.D."/>
            <person name="Sonstegard T.S."/>
            <person name="Schroeder S.G."/>
            <person name="Burgess S.C."/>
            <person name="Diehl S.V."/>
        </authorList>
    </citation>
    <scope>NUCLEOTIDE SEQUENCE [LARGE SCALE GENOMIC DNA]</scope>
    <source>
        <strain evidence="2 3">TFFH 294</strain>
    </source>
</reference>
<dbReference type="HOGENOM" id="CLU_741928_0_0_1"/>
<feature type="compositionally biased region" description="Basic residues" evidence="1">
    <location>
        <begin position="281"/>
        <end position="294"/>
    </location>
</feature>
<evidence type="ECO:0000313" key="2">
    <source>
        <dbReference type="EMBL" id="CCM02967.1"/>
    </source>
</evidence>
<dbReference type="AlphaFoldDB" id="J4HWX4"/>
<dbReference type="GeneID" id="24097878"/>
<proteinExistence type="predicted"/>
<evidence type="ECO:0000256" key="1">
    <source>
        <dbReference type="SAM" id="MobiDB-lite"/>
    </source>
</evidence>
<dbReference type="RefSeq" id="XP_012182250.1">
    <property type="nucleotide sequence ID" value="XM_012326860.1"/>
</dbReference>
<gene>
    <name evidence="2" type="ORF">FIBRA_05082</name>
</gene>
<organism evidence="2 3">
    <name type="scientific">Fibroporia radiculosa</name>
    <dbReference type="NCBI Taxonomy" id="599839"/>
    <lineage>
        <taxon>Eukaryota</taxon>
        <taxon>Fungi</taxon>
        <taxon>Dikarya</taxon>
        <taxon>Basidiomycota</taxon>
        <taxon>Agaricomycotina</taxon>
        <taxon>Agaricomycetes</taxon>
        <taxon>Polyporales</taxon>
        <taxon>Fibroporiaceae</taxon>
        <taxon>Fibroporia</taxon>
    </lineage>
</organism>